<protein>
    <submittedName>
        <fullName evidence="1">Uncharacterized protein</fullName>
    </submittedName>
</protein>
<accession>A0A1F5PXQ3</accession>
<proteinExistence type="predicted"/>
<comment type="caution">
    <text evidence="1">The sequence shown here is derived from an EMBL/GenBank/DDBJ whole genome shotgun (WGS) entry which is preliminary data.</text>
</comment>
<reference evidence="1 2" key="1">
    <citation type="journal article" date="2016" name="Nat. Commun.">
        <title>Thousands of microbial genomes shed light on interconnected biogeochemical processes in an aquifer system.</title>
        <authorList>
            <person name="Anantharaman K."/>
            <person name="Brown C.T."/>
            <person name="Hug L.A."/>
            <person name="Sharon I."/>
            <person name="Castelle C.J."/>
            <person name="Probst A.J."/>
            <person name="Thomas B.C."/>
            <person name="Singh A."/>
            <person name="Wilkins M.J."/>
            <person name="Karaoz U."/>
            <person name="Brodie E.L."/>
            <person name="Williams K.H."/>
            <person name="Hubbard S.S."/>
            <person name="Banfield J.F."/>
        </authorList>
    </citation>
    <scope>NUCLEOTIDE SEQUENCE [LARGE SCALE GENOMIC DNA]</scope>
</reference>
<evidence type="ECO:0000313" key="1">
    <source>
        <dbReference type="EMBL" id="OGE94696.1"/>
    </source>
</evidence>
<dbReference type="Proteomes" id="UP000177281">
    <property type="component" value="Unassembled WGS sequence"/>
</dbReference>
<dbReference type="AlphaFoldDB" id="A0A1F5PXQ3"/>
<gene>
    <name evidence="1" type="ORF">A3B10_04685</name>
</gene>
<evidence type="ECO:0000313" key="2">
    <source>
        <dbReference type="Proteomes" id="UP000177281"/>
    </source>
</evidence>
<organism evidence="1 2">
    <name type="scientific">Candidatus Doudnabacteria bacterium RIFCSPLOWO2_01_FULL_44_21</name>
    <dbReference type="NCBI Taxonomy" id="1817841"/>
    <lineage>
        <taxon>Bacteria</taxon>
        <taxon>Candidatus Doudnaibacteriota</taxon>
    </lineage>
</organism>
<dbReference type="EMBL" id="MFFB01000011">
    <property type="protein sequence ID" value="OGE94696.1"/>
    <property type="molecule type" value="Genomic_DNA"/>
</dbReference>
<sequence length="193" mass="20033">MELVATHTDDELPPTRLQNVRTFGVAVGDGLGDLHDAAVGWSEDIALSVPAGLDGAELSLDVLPGLVLVRGGVDRKTRLGASCAWQTTTTPGSGDSGPAVEVEFEVEVAEVFLLSTLVAPDLEAQTRSTAKRDAGFDTVSVAEELSDRHALLVTTAGVLAEIAVAIAGNPAAHAVGSEHHEFSEESESGTMRH</sequence>
<name>A0A1F5PXQ3_9BACT</name>